<keyword evidence="1" id="KW-0732">Signal</keyword>
<accession>A0A365PKC5</accession>
<dbReference type="AlphaFoldDB" id="A0A365PKC5"/>
<evidence type="ECO:0000256" key="1">
    <source>
        <dbReference type="SAM" id="SignalP"/>
    </source>
</evidence>
<name>A0A365PKC5_ACIJU</name>
<reference evidence="2 3" key="1">
    <citation type="submission" date="2018-04" db="EMBL/GenBank/DDBJ databases">
        <title>Acinetobacter junii Genome sequencing and assembly.</title>
        <authorList>
            <person name="Su J."/>
            <person name="Rensing C."/>
            <person name="Mazhar H.S."/>
        </authorList>
    </citation>
    <scope>NUCLEOTIDE SEQUENCE [LARGE SCALE GENOMIC DNA]</scope>
    <source>
        <strain evidence="2 3">SC22</strain>
    </source>
</reference>
<feature type="signal peptide" evidence="1">
    <location>
        <begin position="1"/>
        <end position="20"/>
    </location>
</feature>
<comment type="caution">
    <text evidence="2">The sequence shown here is derived from an EMBL/GenBank/DDBJ whole genome shotgun (WGS) entry which is preliminary data.</text>
</comment>
<dbReference type="STRING" id="40215.BVL33_05520"/>
<dbReference type="EMBL" id="QEWH01000028">
    <property type="protein sequence ID" value="RBA48714.1"/>
    <property type="molecule type" value="Genomic_DNA"/>
</dbReference>
<feature type="chain" id="PRO_5016925277" evidence="1">
    <location>
        <begin position="21"/>
        <end position="353"/>
    </location>
</feature>
<evidence type="ECO:0000313" key="2">
    <source>
        <dbReference type="EMBL" id="RBA48714.1"/>
    </source>
</evidence>
<sequence>MNKNKMLGCLTLFFSPLVIAMQPMDDQSLSVATGQDGLNINVTTPSIEFKQMAVIDPDGWDTKTIAATEYRGRAALVLAQSPNSTMSSPTITAKAAGTSTNLSLNAVIDTDKGTGTNGAFANIGITFGNLDELVFSKFSIYTAGANAVSDMGLTTPGIYTQRTIFGGTTATLNTGVKELLRLNDGLNIKFLATNKPKMNIQLGAAPQSYMVRLGGAIDSICGAGTGCNMMLVSSYATETDPTTTAIGANFKFQMKASNPLTGFRLDNFHAGIESDGFVFGNFVNTCSTTPSTCITSDAVDLSLNEIKLGNDMTTIPAVGSANYRFNGLQNSSIGNVGFKNASVTDLKMKISGL</sequence>
<dbReference type="RefSeq" id="WP_112987330.1">
    <property type="nucleotide sequence ID" value="NZ_CP131470.1"/>
</dbReference>
<organism evidence="2 3">
    <name type="scientific">Acinetobacter junii</name>
    <dbReference type="NCBI Taxonomy" id="40215"/>
    <lineage>
        <taxon>Bacteria</taxon>
        <taxon>Pseudomonadati</taxon>
        <taxon>Pseudomonadota</taxon>
        <taxon>Gammaproteobacteria</taxon>
        <taxon>Moraxellales</taxon>
        <taxon>Moraxellaceae</taxon>
        <taxon>Acinetobacter</taxon>
    </lineage>
</organism>
<dbReference type="Proteomes" id="UP000253688">
    <property type="component" value="Unassembled WGS sequence"/>
</dbReference>
<proteinExistence type="predicted"/>
<gene>
    <name evidence="2" type="ORF">DC346_05370</name>
</gene>
<evidence type="ECO:0000313" key="3">
    <source>
        <dbReference type="Proteomes" id="UP000253688"/>
    </source>
</evidence>
<protein>
    <submittedName>
        <fullName evidence="2">Pilus assembly protein FilA</fullName>
    </submittedName>
</protein>